<proteinExistence type="predicted"/>
<feature type="compositionally biased region" description="Pro residues" evidence="7">
    <location>
        <begin position="15"/>
        <end position="25"/>
    </location>
</feature>
<evidence type="ECO:0000259" key="8">
    <source>
        <dbReference type="SMART" id="SM00355"/>
    </source>
</evidence>
<dbReference type="InterPro" id="IPR013087">
    <property type="entry name" value="Znf_C2H2_type"/>
</dbReference>
<dbReference type="GO" id="GO:0008270">
    <property type="term" value="F:zinc ion binding"/>
    <property type="evidence" value="ECO:0007669"/>
    <property type="project" value="UniProtKB-KW"/>
</dbReference>
<name>A0A835Q573_VANPL</name>
<dbReference type="Proteomes" id="UP000636800">
    <property type="component" value="Chromosome 10"/>
</dbReference>
<dbReference type="InterPro" id="IPR003604">
    <property type="entry name" value="Matrin/U1-like-C_Znf_C2H2"/>
</dbReference>
<dbReference type="SUPFAM" id="SSF57667">
    <property type="entry name" value="beta-beta-alpha zinc fingers"/>
    <property type="match status" value="2"/>
</dbReference>
<keyword evidence="11" id="KW-1185">Reference proteome</keyword>
<evidence type="ECO:0000256" key="6">
    <source>
        <dbReference type="ARBA" id="ARBA00023242"/>
    </source>
</evidence>
<evidence type="ECO:0000256" key="2">
    <source>
        <dbReference type="ARBA" id="ARBA00022723"/>
    </source>
</evidence>
<dbReference type="PANTHER" id="PTHR46144:SF6">
    <property type="entry name" value="C2H2-TYPE DOMAIN-CONTAINING PROTEIN"/>
    <property type="match status" value="1"/>
</dbReference>
<dbReference type="EMBL" id="JADCNL010000010">
    <property type="protein sequence ID" value="KAG0464371.1"/>
    <property type="molecule type" value="Genomic_DNA"/>
</dbReference>
<dbReference type="PANTHER" id="PTHR46144">
    <property type="entry name" value="ZINC FINGER PROTEIN 385B-LIKE"/>
    <property type="match status" value="1"/>
</dbReference>
<dbReference type="GO" id="GO:0003676">
    <property type="term" value="F:nucleic acid binding"/>
    <property type="evidence" value="ECO:0007669"/>
    <property type="project" value="InterPro"/>
</dbReference>
<feature type="domain" description="U1-type" evidence="9">
    <location>
        <begin position="48"/>
        <end position="82"/>
    </location>
</feature>
<evidence type="ECO:0000256" key="4">
    <source>
        <dbReference type="ARBA" id="ARBA00022771"/>
    </source>
</evidence>
<dbReference type="InterPro" id="IPR051868">
    <property type="entry name" value="ZN346_ZMAT4"/>
</dbReference>
<dbReference type="Pfam" id="PF12874">
    <property type="entry name" value="zf-met"/>
    <property type="match status" value="2"/>
</dbReference>
<evidence type="ECO:0000256" key="3">
    <source>
        <dbReference type="ARBA" id="ARBA00022737"/>
    </source>
</evidence>
<evidence type="ECO:0000256" key="7">
    <source>
        <dbReference type="SAM" id="MobiDB-lite"/>
    </source>
</evidence>
<dbReference type="InterPro" id="IPR036236">
    <property type="entry name" value="Znf_C2H2_sf"/>
</dbReference>
<dbReference type="AlphaFoldDB" id="A0A835Q573"/>
<evidence type="ECO:0000256" key="1">
    <source>
        <dbReference type="ARBA" id="ARBA00004123"/>
    </source>
</evidence>
<accession>A0A835Q573</accession>
<keyword evidence="3" id="KW-0677">Repeat</keyword>
<sequence>MKAPPVANDYGLEPTIPPYLKPPLQNPAKLPKSPQNWKKVLKKTTKLEYSAYCEVCKVDCNSQEVLNSHKQGKKHKKNLQKLQELITPKTTKTVKASPSKTSEIGTNDIETTQVKDAKRRTSILENEVDLETKRYRIIEAGASVEGVRTCTICNVVVNSLKVYEHHLAGQKHAAMVNKLKEAQVGEVHETKMH</sequence>
<comment type="subcellular location">
    <subcellularLocation>
        <location evidence="1">Nucleus</location>
    </subcellularLocation>
</comment>
<feature type="domain" description="C2H2-type" evidence="8">
    <location>
        <begin position="148"/>
        <end position="172"/>
    </location>
</feature>
<comment type="caution">
    <text evidence="10">The sequence shown here is derived from an EMBL/GenBank/DDBJ whole genome shotgun (WGS) entry which is preliminary data.</text>
</comment>
<keyword evidence="2" id="KW-0479">Metal-binding</keyword>
<keyword evidence="6" id="KW-0539">Nucleus</keyword>
<protein>
    <submittedName>
        <fullName evidence="10">Uncharacterized protein</fullName>
    </submittedName>
</protein>
<evidence type="ECO:0000256" key="5">
    <source>
        <dbReference type="ARBA" id="ARBA00022833"/>
    </source>
</evidence>
<dbReference type="SMART" id="SM00451">
    <property type="entry name" value="ZnF_U1"/>
    <property type="match status" value="2"/>
</dbReference>
<reference evidence="10 11" key="1">
    <citation type="journal article" date="2020" name="Nat. Food">
        <title>A phased Vanilla planifolia genome enables genetic improvement of flavour and production.</title>
        <authorList>
            <person name="Hasing T."/>
            <person name="Tang H."/>
            <person name="Brym M."/>
            <person name="Khazi F."/>
            <person name="Huang T."/>
            <person name="Chambers A.H."/>
        </authorList>
    </citation>
    <scope>NUCLEOTIDE SEQUENCE [LARGE SCALE GENOMIC DNA]</scope>
    <source>
        <tissue evidence="10">Leaf</tissue>
    </source>
</reference>
<organism evidence="10 11">
    <name type="scientific">Vanilla planifolia</name>
    <name type="common">Vanilla</name>
    <dbReference type="NCBI Taxonomy" id="51239"/>
    <lineage>
        <taxon>Eukaryota</taxon>
        <taxon>Viridiplantae</taxon>
        <taxon>Streptophyta</taxon>
        <taxon>Embryophyta</taxon>
        <taxon>Tracheophyta</taxon>
        <taxon>Spermatophyta</taxon>
        <taxon>Magnoliopsida</taxon>
        <taxon>Liliopsida</taxon>
        <taxon>Asparagales</taxon>
        <taxon>Orchidaceae</taxon>
        <taxon>Vanilloideae</taxon>
        <taxon>Vanilleae</taxon>
        <taxon>Vanilla</taxon>
    </lineage>
</organism>
<gene>
    <name evidence="10" type="ORF">HPP92_020440</name>
</gene>
<feature type="domain" description="C2H2-type" evidence="8">
    <location>
        <begin position="51"/>
        <end position="75"/>
    </location>
</feature>
<evidence type="ECO:0000259" key="9">
    <source>
        <dbReference type="SMART" id="SM00451"/>
    </source>
</evidence>
<keyword evidence="4" id="KW-0863">Zinc-finger</keyword>
<evidence type="ECO:0000313" key="11">
    <source>
        <dbReference type="Proteomes" id="UP000636800"/>
    </source>
</evidence>
<keyword evidence="5" id="KW-0862">Zinc</keyword>
<dbReference type="SMART" id="SM00355">
    <property type="entry name" value="ZnF_C2H2"/>
    <property type="match status" value="2"/>
</dbReference>
<dbReference type="Gene3D" id="3.30.160.60">
    <property type="entry name" value="Classic Zinc Finger"/>
    <property type="match status" value="2"/>
</dbReference>
<dbReference type="OrthoDB" id="1280899at2759"/>
<feature type="domain" description="U1-type" evidence="9">
    <location>
        <begin position="145"/>
        <end position="179"/>
    </location>
</feature>
<feature type="region of interest" description="Disordered" evidence="7">
    <location>
        <begin position="1"/>
        <end position="35"/>
    </location>
</feature>
<dbReference type="GO" id="GO:0005634">
    <property type="term" value="C:nucleus"/>
    <property type="evidence" value="ECO:0007669"/>
    <property type="project" value="UniProtKB-SubCell"/>
</dbReference>
<evidence type="ECO:0000313" key="10">
    <source>
        <dbReference type="EMBL" id="KAG0464371.1"/>
    </source>
</evidence>